<feature type="domain" description="Phospholipid/glycerol acyltransferase" evidence="14">
    <location>
        <begin position="73"/>
        <end position="185"/>
    </location>
</feature>
<comment type="similarity">
    <text evidence="12">Belongs to the 1-acyl-sn-glycerol-3-phosphate acyltransferase family.</text>
</comment>
<keyword evidence="11 12" id="KW-0012">Acyltransferase</keyword>
<dbReference type="NCBIfam" id="TIGR00530">
    <property type="entry name" value="AGP_acyltrn"/>
    <property type="match status" value="1"/>
</dbReference>
<evidence type="ECO:0000256" key="9">
    <source>
        <dbReference type="ARBA" id="ARBA00023098"/>
    </source>
</evidence>
<evidence type="ECO:0000256" key="3">
    <source>
        <dbReference type="ARBA" id="ARBA00004728"/>
    </source>
</evidence>
<organism evidence="15 16">
    <name type="scientific">Sulfuriferula nivalis</name>
    <dbReference type="NCBI Taxonomy" id="2675298"/>
    <lineage>
        <taxon>Bacteria</taxon>
        <taxon>Pseudomonadati</taxon>
        <taxon>Pseudomonadota</taxon>
        <taxon>Betaproteobacteria</taxon>
        <taxon>Nitrosomonadales</taxon>
        <taxon>Sulfuricellaceae</taxon>
        <taxon>Sulfuriferula</taxon>
    </lineage>
</organism>
<evidence type="ECO:0000256" key="1">
    <source>
        <dbReference type="ARBA" id="ARBA00001141"/>
    </source>
</evidence>
<keyword evidence="7 13" id="KW-0812">Transmembrane</keyword>
<dbReference type="Pfam" id="PF01553">
    <property type="entry name" value="Acyltransferase"/>
    <property type="match status" value="1"/>
</dbReference>
<name>A0A809RKY2_9PROT</name>
<evidence type="ECO:0000256" key="5">
    <source>
        <dbReference type="ARBA" id="ARBA00016139"/>
    </source>
</evidence>
<dbReference type="KEGG" id="sniv:SFSGTM_28230"/>
<protein>
    <recommendedName>
        <fullName evidence="5 12">1-acyl-sn-glycerol-3-phosphate acyltransferase</fullName>
        <ecNumber evidence="4 12">2.3.1.51</ecNumber>
    </recommendedName>
</protein>
<evidence type="ECO:0000256" key="8">
    <source>
        <dbReference type="ARBA" id="ARBA00022989"/>
    </source>
</evidence>
<evidence type="ECO:0000256" key="6">
    <source>
        <dbReference type="ARBA" id="ARBA00022679"/>
    </source>
</evidence>
<dbReference type="RefSeq" id="WP_162085796.1">
    <property type="nucleotide sequence ID" value="NZ_AP021881.1"/>
</dbReference>
<dbReference type="EC" id="2.3.1.51" evidence="4 12"/>
<dbReference type="SUPFAM" id="SSF69593">
    <property type="entry name" value="Glycerol-3-phosphate (1)-acyltransferase"/>
    <property type="match status" value="1"/>
</dbReference>
<accession>A0A809RKY2</accession>
<evidence type="ECO:0000256" key="13">
    <source>
        <dbReference type="SAM" id="Phobius"/>
    </source>
</evidence>
<evidence type="ECO:0000313" key="16">
    <source>
        <dbReference type="Proteomes" id="UP000463939"/>
    </source>
</evidence>
<dbReference type="SMART" id="SM00563">
    <property type="entry name" value="PlsC"/>
    <property type="match status" value="1"/>
</dbReference>
<gene>
    <name evidence="15" type="ORF">SFSGTM_28230</name>
</gene>
<dbReference type="UniPathway" id="UPA00557">
    <property type="reaction ID" value="UER00613"/>
</dbReference>
<keyword evidence="9 12" id="KW-0443">Lipid metabolism</keyword>
<reference evidence="16" key="1">
    <citation type="submission" date="2019-11" db="EMBL/GenBank/DDBJ databases">
        <title>Isolation and characterization of a novel species in the genus Sulfuriferula.</title>
        <authorList>
            <person name="Mochizuki J."/>
            <person name="Kojima H."/>
            <person name="Fukui M."/>
        </authorList>
    </citation>
    <scope>NUCLEOTIDE SEQUENCE [LARGE SCALE GENOMIC DNA]</scope>
    <source>
        <strain evidence="16">SGTM</strain>
    </source>
</reference>
<keyword evidence="6 12" id="KW-0808">Transferase</keyword>
<evidence type="ECO:0000256" key="2">
    <source>
        <dbReference type="ARBA" id="ARBA00004370"/>
    </source>
</evidence>
<comment type="subcellular location">
    <subcellularLocation>
        <location evidence="2">Membrane</location>
    </subcellularLocation>
</comment>
<evidence type="ECO:0000313" key="15">
    <source>
        <dbReference type="EMBL" id="BBP02115.1"/>
    </source>
</evidence>
<keyword evidence="12" id="KW-0594">Phospholipid biosynthesis</keyword>
<dbReference type="PANTHER" id="PTHR23063:SF52">
    <property type="entry name" value="LYSOPHOSPHATIDYLCHOLINE ACYLTRANSFERASE"/>
    <property type="match status" value="1"/>
</dbReference>
<feature type="transmembrane region" description="Helical" evidence="13">
    <location>
        <begin position="20"/>
        <end position="40"/>
    </location>
</feature>
<dbReference type="GO" id="GO:0003841">
    <property type="term" value="F:1-acylglycerol-3-phosphate O-acyltransferase activity"/>
    <property type="evidence" value="ECO:0007669"/>
    <property type="project" value="UniProtKB-UniRule"/>
</dbReference>
<keyword evidence="16" id="KW-1185">Reference proteome</keyword>
<comment type="pathway">
    <text evidence="3">Phospholipid metabolism; CDP-diacylglycerol biosynthesis; CDP-diacylglycerol from sn-glycerol 3-phosphate: step 2/3.</text>
</comment>
<dbReference type="CDD" id="cd07989">
    <property type="entry name" value="LPLAT_AGPAT-like"/>
    <property type="match status" value="1"/>
</dbReference>
<evidence type="ECO:0000256" key="11">
    <source>
        <dbReference type="ARBA" id="ARBA00023315"/>
    </source>
</evidence>
<dbReference type="PANTHER" id="PTHR23063">
    <property type="entry name" value="PHOSPHOLIPID ACYLTRANSFERASE"/>
    <property type="match status" value="1"/>
</dbReference>
<evidence type="ECO:0000256" key="12">
    <source>
        <dbReference type="RuleBase" id="RU361267"/>
    </source>
</evidence>
<dbReference type="InterPro" id="IPR002123">
    <property type="entry name" value="Plipid/glycerol_acylTrfase"/>
</dbReference>
<dbReference type="Proteomes" id="UP000463939">
    <property type="component" value="Chromosome"/>
</dbReference>
<evidence type="ECO:0000256" key="7">
    <source>
        <dbReference type="ARBA" id="ARBA00022692"/>
    </source>
</evidence>
<dbReference type="GO" id="GO:0016020">
    <property type="term" value="C:membrane"/>
    <property type="evidence" value="ECO:0007669"/>
    <property type="project" value="UniProtKB-SubCell"/>
</dbReference>
<keyword evidence="10 13" id="KW-0472">Membrane</keyword>
<dbReference type="GO" id="GO:0016024">
    <property type="term" value="P:CDP-diacylglycerol biosynthetic process"/>
    <property type="evidence" value="ECO:0007669"/>
    <property type="project" value="UniProtKB-UniPathway"/>
</dbReference>
<evidence type="ECO:0000259" key="14">
    <source>
        <dbReference type="SMART" id="SM00563"/>
    </source>
</evidence>
<comment type="domain">
    <text evidence="12">The HXXXXD motif is essential for acyltransferase activity and may constitute the binding site for the phosphate moiety of the glycerol-3-phosphate.</text>
</comment>
<sequence length="253" mass="27652">MNLSGFLTAYLLRPVRACALLMLIIVGLITLGIAFPVLSVSARERVMQRWSQALIYIVGIRLRIVGQPPCAAALVVANHVSWADPFVLIAGSPVHFVAKAEIRSWPVFGWLAAQAGTIFIQRERARDVHKVTQNFTAALQSGRAVGMFPESTTTNGKQLLPFKPPLFQVALDANVICQPVALRYEHDAAVWIDNMGFLSSIWRIMAVPQIPVVATYCVPVVPNSQMHRRDLAVASEAAIAAVLNLSAPHIDEI</sequence>
<dbReference type="AlphaFoldDB" id="A0A809RKY2"/>
<dbReference type="InterPro" id="IPR004552">
    <property type="entry name" value="AGP_acyltrans"/>
</dbReference>
<keyword evidence="12" id="KW-0444">Lipid biosynthesis</keyword>
<evidence type="ECO:0000256" key="10">
    <source>
        <dbReference type="ARBA" id="ARBA00023136"/>
    </source>
</evidence>
<proteinExistence type="inferred from homology"/>
<keyword evidence="8 13" id="KW-1133">Transmembrane helix</keyword>
<keyword evidence="12" id="KW-1208">Phospholipid metabolism</keyword>
<comment type="catalytic activity">
    <reaction evidence="1 12">
        <text>a 1-acyl-sn-glycero-3-phosphate + an acyl-CoA = a 1,2-diacyl-sn-glycero-3-phosphate + CoA</text>
        <dbReference type="Rhea" id="RHEA:19709"/>
        <dbReference type="ChEBI" id="CHEBI:57287"/>
        <dbReference type="ChEBI" id="CHEBI:57970"/>
        <dbReference type="ChEBI" id="CHEBI:58342"/>
        <dbReference type="ChEBI" id="CHEBI:58608"/>
        <dbReference type="EC" id="2.3.1.51"/>
    </reaction>
</comment>
<dbReference type="EMBL" id="AP021881">
    <property type="protein sequence ID" value="BBP02115.1"/>
    <property type="molecule type" value="Genomic_DNA"/>
</dbReference>
<evidence type="ECO:0000256" key="4">
    <source>
        <dbReference type="ARBA" id="ARBA00013211"/>
    </source>
</evidence>